<dbReference type="InterPro" id="IPR001452">
    <property type="entry name" value="SH3_domain"/>
</dbReference>
<evidence type="ECO:0000313" key="5">
    <source>
        <dbReference type="Proteomes" id="UP001470230"/>
    </source>
</evidence>
<dbReference type="SUPFAM" id="SSF50044">
    <property type="entry name" value="SH3-domain"/>
    <property type="match status" value="1"/>
</dbReference>
<dbReference type="Gene3D" id="2.30.30.40">
    <property type="entry name" value="SH3 Domains"/>
    <property type="match status" value="1"/>
</dbReference>
<proteinExistence type="predicted"/>
<gene>
    <name evidence="4" type="ORF">M9Y10_000312</name>
</gene>
<organism evidence="4 5">
    <name type="scientific">Tritrichomonas musculus</name>
    <dbReference type="NCBI Taxonomy" id="1915356"/>
    <lineage>
        <taxon>Eukaryota</taxon>
        <taxon>Metamonada</taxon>
        <taxon>Parabasalia</taxon>
        <taxon>Tritrichomonadida</taxon>
        <taxon>Tritrichomonadidae</taxon>
        <taxon>Tritrichomonas</taxon>
    </lineage>
</organism>
<accession>A0ABR2L5M5</accession>
<keyword evidence="1 2" id="KW-0728">SH3 domain</keyword>
<dbReference type="Proteomes" id="UP001470230">
    <property type="component" value="Unassembled WGS sequence"/>
</dbReference>
<dbReference type="InterPro" id="IPR036028">
    <property type="entry name" value="SH3-like_dom_sf"/>
</dbReference>
<reference evidence="4 5" key="1">
    <citation type="submission" date="2024-04" db="EMBL/GenBank/DDBJ databases">
        <title>Tritrichomonas musculus Genome.</title>
        <authorList>
            <person name="Alves-Ferreira E."/>
            <person name="Grigg M."/>
            <person name="Lorenzi H."/>
            <person name="Galac M."/>
        </authorList>
    </citation>
    <scope>NUCLEOTIDE SEQUENCE [LARGE SCALE GENOMIC DNA]</scope>
    <source>
        <strain evidence="4 5">EAF2021</strain>
    </source>
</reference>
<protein>
    <recommendedName>
        <fullName evidence="3">SH3 domain-containing protein</fullName>
    </recommendedName>
</protein>
<evidence type="ECO:0000259" key="3">
    <source>
        <dbReference type="PROSITE" id="PS50002"/>
    </source>
</evidence>
<keyword evidence="5" id="KW-1185">Reference proteome</keyword>
<sequence>MAYQNSMNMTVEAFKALTQRVSTNTAQALHMFEEEKKLFNSLSNISQNSSIKQISNSVEYVSGIPGTQHDAIEQITGLISYIFQCSTLSLNQTDKVINSINAICSTTDAKLNDHLTDMCSYLNQVDLIKKSIKNKDIKIPKKLSKYQKSINSIVTMKTKVKKPSEVVHLLEKISAIRKDNLLNRSNFVYTGEKCLNQISTNSKIVIELMKNDFQNKKEIYQSYIRSNQEIIAKCQDISNQFLNILNSINFQKDFQNYINKNKIIRHDIIPEQFKPLNFDHECFSQLATVTKVLSIQLYPFAMAKVKKEFVAKDNNELSVQKGKLMLLMEDLSLPWVYVQNPYTKVMGYAPSSFFEIIGNGLGVLLKDTQSKYDILHKGDYVATVGYINAGSYDICTILDIMIKVPASNIGIISEF</sequence>
<dbReference type="EMBL" id="JAPFFF010000001">
    <property type="protein sequence ID" value="KAK8898052.1"/>
    <property type="molecule type" value="Genomic_DNA"/>
</dbReference>
<name>A0ABR2L5M5_9EUKA</name>
<evidence type="ECO:0000256" key="1">
    <source>
        <dbReference type="ARBA" id="ARBA00022443"/>
    </source>
</evidence>
<comment type="caution">
    <text evidence="4">The sequence shown here is derived from an EMBL/GenBank/DDBJ whole genome shotgun (WGS) entry which is preliminary data.</text>
</comment>
<feature type="domain" description="SH3" evidence="3">
    <location>
        <begin position="298"/>
        <end position="359"/>
    </location>
</feature>
<dbReference type="PROSITE" id="PS50002">
    <property type="entry name" value="SH3"/>
    <property type="match status" value="1"/>
</dbReference>
<evidence type="ECO:0000313" key="4">
    <source>
        <dbReference type="EMBL" id="KAK8898052.1"/>
    </source>
</evidence>
<evidence type="ECO:0000256" key="2">
    <source>
        <dbReference type="PROSITE-ProRule" id="PRU00192"/>
    </source>
</evidence>